<dbReference type="GO" id="GO:0016853">
    <property type="term" value="F:isomerase activity"/>
    <property type="evidence" value="ECO:0007669"/>
    <property type="project" value="UniProtKB-KW"/>
</dbReference>
<feature type="transmembrane region" description="Helical" evidence="2">
    <location>
        <begin position="16"/>
        <end position="33"/>
    </location>
</feature>
<protein>
    <submittedName>
        <fullName evidence="4">Thiol-disulfide isomerase/thioredoxin</fullName>
    </submittedName>
</protein>
<keyword evidence="4" id="KW-0413">Isomerase</keyword>
<dbReference type="InterPro" id="IPR036249">
    <property type="entry name" value="Thioredoxin-like_sf"/>
</dbReference>
<name>A0A4R6YFA0_9HYPH</name>
<organism evidence="4 5">
    <name type="scientific">Aquamicrobium defluvii</name>
    <dbReference type="NCBI Taxonomy" id="69279"/>
    <lineage>
        <taxon>Bacteria</taxon>
        <taxon>Pseudomonadati</taxon>
        <taxon>Pseudomonadota</taxon>
        <taxon>Alphaproteobacteria</taxon>
        <taxon>Hyphomicrobiales</taxon>
        <taxon>Phyllobacteriaceae</taxon>
        <taxon>Aquamicrobium</taxon>
    </lineage>
</organism>
<dbReference type="GO" id="GO:0042158">
    <property type="term" value="P:lipoprotein biosynthetic process"/>
    <property type="evidence" value="ECO:0007669"/>
    <property type="project" value="InterPro"/>
</dbReference>
<keyword evidence="2" id="KW-0472">Membrane</keyword>
<dbReference type="OrthoDB" id="9799347at2"/>
<comment type="caution">
    <text evidence="4">The sequence shown here is derived from an EMBL/GenBank/DDBJ whole genome shotgun (WGS) entry which is preliminary data.</text>
</comment>
<dbReference type="GO" id="GO:0005886">
    <property type="term" value="C:plasma membrane"/>
    <property type="evidence" value="ECO:0007669"/>
    <property type="project" value="InterPro"/>
</dbReference>
<evidence type="ECO:0000313" key="4">
    <source>
        <dbReference type="EMBL" id="TDR34819.1"/>
    </source>
</evidence>
<dbReference type="Proteomes" id="UP000294958">
    <property type="component" value="Unassembled WGS sequence"/>
</dbReference>
<feature type="domain" description="Thioredoxin" evidence="3">
    <location>
        <begin position="129"/>
        <end position="267"/>
    </location>
</feature>
<keyword evidence="5" id="KW-1185">Reference proteome</keyword>
<dbReference type="PROSITE" id="PS51352">
    <property type="entry name" value="THIOREDOXIN_2"/>
    <property type="match status" value="1"/>
</dbReference>
<dbReference type="GO" id="GO:0016209">
    <property type="term" value="F:antioxidant activity"/>
    <property type="evidence" value="ECO:0007669"/>
    <property type="project" value="InterPro"/>
</dbReference>
<dbReference type="InterPro" id="IPR017937">
    <property type="entry name" value="Thioredoxin_CS"/>
</dbReference>
<dbReference type="PANTHER" id="PTHR42852:SF13">
    <property type="entry name" value="PROTEIN DIPZ"/>
    <property type="match status" value="1"/>
</dbReference>
<dbReference type="Pfam" id="PF01790">
    <property type="entry name" value="LGT"/>
    <property type="match status" value="1"/>
</dbReference>
<dbReference type="GO" id="GO:0008961">
    <property type="term" value="F:phosphatidylglycerol-prolipoprotein diacylglyceryl transferase activity"/>
    <property type="evidence" value="ECO:0007669"/>
    <property type="project" value="InterPro"/>
</dbReference>
<evidence type="ECO:0000256" key="1">
    <source>
        <dbReference type="ARBA" id="ARBA00023284"/>
    </source>
</evidence>
<dbReference type="AlphaFoldDB" id="A0A4R6YFA0"/>
<feature type="transmembrane region" description="Helical" evidence="2">
    <location>
        <begin position="105"/>
        <end position="124"/>
    </location>
</feature>
<dbReference type="CDD" id="cd02966">
    <property type="entry name" value="TlpA_like_family"/>
    <property type="match status" value="1"/>
</dbReference>
<reference evidence="4 5" key="1">
    <citation type="submission" date="2019-03" db="EMBL/GenBank/DDBJ databases">
        <title>Genomic Encyclopedia of Type Strains, Phase IV (KMG-IV): sequencing the most valuable type-strain genomes for metagenomic binning, comparative biology and taxonomic classification.</title>
        <authorList>
            <person name="Goeker M."/>
        </authorList>
    </citation>
    <scope>NUCLEOTIDE SEQUENCE [LARGE SCALE GENOMIC DNA]</scope>
    <source>
        <strain evidence="4 5">DSM 11603</strain>
    </source>
</reference>
<dbReference type="RefSeq" id="WP_133675130.1">
    <property type="nucleotide sequence ID" value="NZ_SNZF01000012.1"/>
</dbReference>
<dbReference type="PROSITE" id="PS00194">
    <property type="entry name" value="THIOREDOXIN_1"/>
    <property type="match status" value="1"/>
</dbReference>
<evidence type="ECO:0000256" key="2">
    <source>
        <dbReference type="SAM" id="Phobius"/>
    </source>
</evidence>
<keyword evidence="1" id="KW-0676">Redox-active center</keyword>
<dbReference type="EMBL" id="SNZF01000012">
    <property type="protein sequence ID" value="TDR34819.1"/>
    <property type="molecule type" value="Genomic_DNA"/>
</dbReference>
<keyword evidence="2" id="KW-0812">Transmembrane</keyword>
<dbReference type="SUPFAM" id="SSF52833">
    <property type="entry name" value="Thioredoxin-like"/>
    <property type="match status" value="1"/>
</dbReference>
<feature type="transmembrane region" description="Helical" evidence="2">
    <location>
        <begin position="40"/>
        <end position="61"/>
    </location>
</feature>
<dbReference type="Gene3D" id="3.40.30.10">
    <property type="entry name" value="Glutaredoxin"/>
    <property type="match status" value="1"/>
</dbReference>
<dbReference type="Pfam" id="PF00578">
    <property type="entry name" value="AhpC-TSA"/>
    <property type="match status" value="1"/>
</dbReference>
<dbReference type="InterPro" id="IPR050553">
    <property type="entry name" value="Thioredoxin_ResA/DsbE_sf"/>
</dbReference>
<evidence type="ECO:0000259" key="3">
    <source>
        <dbReference type="PROSITE" id="PS51352"/>
    </source>
</evidence>
<feature type="transmembrane region" description="Helical" evidence="2">
    <location>
        <begin position="76"/>
        <end position="96"/>
    </location>
</feature>
<dbReference type="PANTHER" id="PTHR42852">
    <property type="entry name" value="THIOL:DISULFIDE INTERCHANGE PROTEIN DSBE"/>
    <property type="match status" value="1"/>
</dbReference>
<gene>
    <name evidence="4" type="ORF">DES43_11231</name>
</gene>
<dbReference type="InterPro" id="IPR000866">
    <property type="entry name" value="AhpC/TSA"/>
</dbReference>
<dbReference type="InterPro" id="IPR013766">
    <property type="entry name" value="Thioredoxin_domain"/>
</dbReference>
<proteinExistence type="predicted"/>
<keyword evidence="2" id="KW-1133">Transmembrane helix</keyword>
<evidence type="ECO:0000313" key="5">
    <source>
        <dbReference type="Proteomes" id="UP000294958"/>
    </source>
</evidence>
<dbReference type="GO" id="GO:0015036">
    <property type="term" value="F:disulfide oxidoreductase activity"/>
    <property type="evidence" value="ECO:0007669"/>
    <property type="project" value="UniProtKB-ARBA"/>
</dbReference>
<sequence length="282" mass="30567">MNAIAIGPLVFAPDRFAAILAIAVFLILSEILARKVDQRFSSWAWGATLAFIFGARAGHVIQHGENFLADPLRALFIWQGGFMIGAGVALAIAYTLIQFRSELRLALWAALPAVISAYAAFFILQLTAGAPATPLPSGGMFRTLAGEPFEPTMLEGQPTVINLWATWCPPCRREMPMMADVAANTDDARLVFVNQGEGADVIQRFLTTENLELDHVVLDSLGEFGRHYEVPGLPATFFIGSDGALQSVHMGEISREGLLTGIQKLQDTGSDSGKWPGYRSDE</sequence>
<dbReference type="InterPro" id="IPR001640">
    <property type="entry name" value="Lgt"/>
</dbReference>
<accession>A0A4R6YFA0</accession>